<sequence>MRLAFRLLSLCIMLAFAAVTLAGPAERMIIYPFDATHVSPAEAGLPQVTEDIVEVGENSTIVWTAPPAKGKPVIFYLHGNAGNLANRAGRFRRFMDRGYGLIALAYPGSSGSTGTPSEDTLKAAAAHLWLEKTTLFPSSSPTILYGESLGTAVAIHLNASVASDTVKGAGPAAALILEAPFASIPAMADYHYPGTGELAKNLQNQWDSLTAAQSISVPLFIFHGTNDTLIPIEMGRQIYAAAPSKSKEFLAVKGAGHNDLWRSDVLPELYRFIDQFALR</sequence>
<organism evidence="3 4">
    <name type="scientific">Shimia isoporae</name>
    <dbReference type="NCBI Taxonomy" id="647720"/>
    <lineage>
        <taxon>Bacteria</taxon>
        <taxon>Pseudomonadati</taxon>
        <taxon>Pseudomonadota</taxon>
        <taxon>Alphaproteobacteria</taxon>
        <taxon>Rhodobacterales</taxon>
        <taxon>Roseobacteraceae</taxon>
    </lineage>
</organism>
<proteinExistence type="predicted"/>
<dbReference type="Gene3D" id="3.40.50.1820">
    <property type="entry name" value="alpha/beta hydrolase"/>
    <property type="match status" value="1"/>
</dbReference>
<accession>A0A4R1NUZ9</accession>
<keyword evidence="1" id="KW-0732">Signal</keyword>
<evidence type="ECO:0000256" key="1">
    <source>
        <dbReference type="SAM" id="SignalP"/>
    </source>
</evidence>
<dbReference type="SUPFAM" id="SSF53474">
    <property type="entry name" value="alpha/beta-Hydrolases"/>
    <property type="match status" value="1"/>
</dbReference>
<dbReference type="OrthoDB" id="9798884at2"/>
<feature type="signal peptide" evidence="1">
    <location>
        <begin position="1"/>
        <end position="17"/>
    </location>
</feature>
<dbReference type="Proteomes" id="UP000295673">
    <property type="component" value="Unassembled WGS sequence"/>
</dbReference>
<gene>
    <name evidence="3" type="ORF">BXY66_0923</name>
</gene>
<feature type="domain" description="Serine aminopeptidase S33" evidence="2">
    <location>
        <begin position="209"/>
        <end position="258"/>
    </location>
</feature>
<dbReference type="AlphaFoldDB" id="A0A4R1NUZ9"/>
<comment type="caution">
    <text evidence="3">The sequence shown here is derived from an EMBL/GenBank/DDBJ whole genome shotgun (WGS) entry which is preliminary data.</text>
</comment>
<dbReference type="PANTHER" id="PTHR12277:SF81">
    <property type="entry name" value="PROTEIN ABHD13"/>
    <property type="match status" value="1"/>
</dbReference>
<keyword evidence="4" id="KW-1185">Reference proteome</keyword>
<dbReference type="InterPro" id="IPR022742">
    <property type="entry name" value="Hydrolase_4"/>
</dbReference>
<evidence type="ECO:0000313" key="3">
    <source>
        <dbReference type="EMBL" id="TCL08882.1"/>
    </source>
</evidence>
<name>A0A4R1NUZ9_9RHOB</name>
<feature type="chain" id="PRO_5021003952" description="Serine aminopeptidase S33 domain-containing protein" evidence="1">
    <location>
        <begin position="18"/>
        <end position="279"/>
    </location>
</feature>
<evidence type="ECO:0000313" key="4">
    <source>
        <dbReference type="Proteomes" id="UP000295673"/>
    </source>
</evidence>
<dbReference type="EMBL" id="SMGR01000001">
    <property type="protein sequence ID" value="TCL08882.1"/>
    <property type="molecule type" value="Genomic_DNA"/>
</dbReference>
<dbReference type="RefSeq" id="WP_132858971.1">
    <property type="nucleotide sequence ID" value="NZ_SMGR01000001.1"/>
</dbReference>
<dbReference type="Pfam" id="PF12146">
    <property type="entry name" value="Hydrolase_4"/>
    <property type="match status" value="1"/>
</dbReference>
<evidence type="ECO:0000259" key="2">
    <source>
        <dbReference type="Pfam" id="PF12146"/>
    </source>
</evidence>
<reference evidence="3 4" key="1">
    <citation type="submission" date="2019-03" db="EMBL/GenBank/DDBJ databases">
        <title>Genomic Encyclopedia of Archaeal and Bacterial Type Strains, Phase II (KMG-II): from individual species to whole genera.</title>
        <authorList>
            <person name="Goeker M."/>
        </authorList>
    </citation>
    <scope>NUCLEOTIDE SEQUENCE [LARGE SCALE GENOMIC DNA]</scope>
    <source>
        <strain evidence="3 4">DSM 26433</strain>
    </source>
</reference>
<dbReference type="InterPro" id="IPR029058">
    <property type="entry name" value="AB_hydrolase_fold"/>
</dbReference>
<protein>
    <recommendedName>
        <fullName evidence="2">Serine aminopeptidase S33 domain-containing protein</fullName>
    </recommendedName>
</protein>
<dbReference type="PANTHER" id="PTHR12277">
    <property type="entry name" value="ALPHA/BETA HYDROLASE DOMAIN-CONTAINING PROTEIN"/>
    <property type="match status" value="1"/>
</dbReference>